<dbReference type="Pfam" id="PF01529">
    <property type="entry name" value="DHHC"/>
    <property type="match status" value="1"/>
</dbReference>
<dbReference type="GO" id="GO:0016020">
    <property type="term" value="C:membrane"/>
    <property type="evidence" value="ECO:0007669"/>
    <property type="project" value="UniProtKB-SubCell"/>
</dbReference>
<evidence type="ECO:0000256" key="7">
    <source>
        <dbReference type="RuleBase" id="RU079119"/>
    </source>
</evidence>
<comment type="catalytic activity">
    <reaction evidence="7">
        <text>L-cysteinyl-[protein] + hexadecanoyl-CoA = S-hexadecanoyl-L-cysteinyl-[protein] + CoA</text>
        <dbReference type="Rhea" id="RHEA:36683"/>
        <dbReference type="Rhea" id="RHEA-COMP:10131"/>
        <dbReference type="Rhea" id="RHEA-COMP:11032"/>
        <dbReference type="ChEBI" id="CHEBI:29950"/>
        <dbReference type="ChEBI" id="CHEBI:57287"/>
        <dbReference type="ChEBI" id="CHEBI:57379"/>
        <dbReference type="ChEBI" id="CHEBI:74151"/>
        <dbReference type="EC" id="2.3.1.225"/>
    </reaction>
</comment>
<sequence>MSTNYHNDSYASTSIEGLTKQNNNCIQSARKFMAKMHTQDIIGIFIFFALPIGFLYAVTFPLSLSFDPFSKVCSKWVVPCSLLGLNVYLNALMMFKVGPNSQRNVLPSVVKRDFHFCHLCQSNSPPRSFHCPVCNFCVFRRDHHCSFTGSCVGHFNQRYFVAAVFNLWPVVFSCCVWNWHALLLAFSPLSLSDFLKWVFPHMALLFRFVSFYQFFVILVFAFSFITLLFTTYLIFAQIFCFWHGQTRVEYLMDVHAYNLSFRENLSACLGSRWPLIFISPFIPSQLETDGTFFRTREREEIGKSTKYF</sequence>
<evidence type="ECO:0000256" key="1">
    <source>
        <dbReference type="ARBA" id="ARBA00004141"/>
    </source>
</evidence>
<dbReference type="AlphaFoldDB" id="A0ABD2I5H4"/>
<evidence type="ECO:0000256" key="4">
    <source>
        <dbReference type="ARBA" id="ARBA00022989"/>
    </source>
</evidence>
<evidence type="ECO:0000313" key="10">
    <source>
        <dbReference type="Proteomes" id="UP001620645"/>
    </source>
</evidence>
<reference evidence="9 10" key="1">
    <citation type="submission" date="2024-10" db="EMBL/GenBank/DDBJ databases">
        <authorList>
            <person name="Kim D."/>
        </authorList>
    </citation>
    <scope>NUCLEOTIDE SEQUENCE [LARGE SCALE GENOMIC DNA]</scope>
    <source>
        <strain evidence="9">Taebaek</strain>
    </source>
</reference>
<dbReference type="EC" id="2.3.1.225" evidence="7"/>
<dbReference type="InterPro" id="IPR039859">
    <property type="entry name" value="PFA4/ZDH16/20/ERF2-like"/>
</dbReference>
<evidence type="ECO:0000256" key="2">
    <source>
        <dbReference type="ARBA" id="ARBA00022679"/>
    </source>
</evidence>
<feature type="transmembrane region" description="Helical" evidence="7">
    <location>
        <begin position="211"/>
        <end position="242"/>
    </location>
</feature>
<evidence type="ECO:0000256" key="6">
    <source>
        <dbReference type="ARBA" id="ARBA00023315"/>
    </source>
</evidence>
<comment type="caution">
    <text evidence="9">The sequence shown here is derived from an EMBL/GenBank/DDBJ whole genome shotgun (WGS) entry which is preliminary data.</text>
</comment>
<keyword evidence="6 7" id="KW-0012">Acyltransferase</keyword>
<dbReference type="Proteomes" id="UP001620645">
    <property type="component" value="Unassembled WGS sequence"/>
</dbReference>
<gene>
    <name evidence="9" type="ORF">niasHS_017409</name>
</gene>
<feature type="transmembrane region" description="Helical" evidence="7">
    <location>
        <begin position="76"/>
        <end position="95"/>
    </location>
</feature>
<organism evidence="9 10">
    <name type="scientific">Heterodera schachtii</name>
    <name type="common">Sugarbeet cyst nematode worm</name>
    <name type="synonym">Tylenchus schachtii</name>
    <dbReference type="NCBI Taxonomy" id="97005"/>
    <lineage>
        <taxon>Eukaryota</taxon>
        <taxon>Metazoa</taxon>
        <taxon>Ecdysozoa</taxon>
        <taxon>Nematoda</taxon>
        <taxon>Chromadorea</taxon>
        <taxon>Rhabditida</taxon>
        <taxon>Tylenchina</taxon>
        <taxon>Tylenchomorpha</taxon>
        <taxon>Tylenchoidea</taxon>
        <taxon>Heteroderidae</taxon>
        <taxon>Heteroderinae</taxon>
        <taxon>Heterodera</taxon>
    </lineage>
</organism>
<keyword evidence="4 7" id="KW-1133">Transmembrane helix</keyword>
<proteinExistence type="inferred from homology"/>
<dbReference type="PANTHER" id="PTHR12246">
    <property type="entry name" value="PALMITOYLTRANSFERASE ZDHHC16"/>
    <property type="match status" value="1"/>
</dbReference>
<evidence type="ECO:0000259" key="8">
    <source>
        <dbReference type="Pfam" id="PF01529"/>
    </source>
</evidence>
<keyword evidence="3 7" id="KW-0812">Transmembrane</keyword>
<protein>
    <recommendedName>
        <fullName evidence="7">Palmitoyltransferase</fullName>
        <ecNumber evidence="7">2.3.1.225</ecNumber>
    </recommendedName>
</protein>
<feature type="transmembrane region" description="Helical" evidence="7">
    <location>
        <begin position="167"/>
        <end position="191"/>
    </location>
</feature>
<keyword evidence="10" id="KW-1185">Reference proteome</keyword>
<comment type="similarity">
    <text evidence="7">Belongs to the DHHC palmitoyltransferase family.</text>
</comment>
<dbReference type="EMBL" id="JBICCN010000373">
    <property type="protein sequence ID" value="KAL3072435.1"/>
    <property type="molecule type" value="Genomic_DNA"/>
</dbReference>
<keyword evidence="2 7" id="KW-0808">Transferase</keyword>
<evidence type="ECO:0000256" key="5">
    <source>
        <dbReference type="ARBA" id="ARBA00023136"/>
    </source>
</evidence>
<dbReference type="PROSITE" id="PS50216">
    <property type="entry name" value="DHHC"/>
    <property type="match status" value="1"/>
</dbReference>
<dbReference type="GO" id="GO:0019706">
    <property type="term" value="F:protein-cysteine S-palmitoyltransferase activity"/>
    <property type="evidence" value="ECO:0007669"/>
    <property type="project" value="UniProtKB-EC"/>
</dbReference>
<dbReference type="InterPro" id="IPR001594">
    <property type="entry name" value="Palmitoyltrfase_DHHC"/>
</dbReference>
<evidence type="ECO:0000256" key="3">
    <source>
        <dbReference type="ARBA" id="ARBA00022692"/>
    </source>
</evidence>
<keyword evidence="5 7" id="KW-0472">Membrane</keyword>
<comment type="subcellular location">
    <subcellularLocation>
        <location evidence="1">Membrane</location>
        <topology evidence="1">Multi-pass membrane protein</topology>
    </subcellularLocation>
</comment>
<accession>A0ABD2I5H4</accession>
<name>A0ABD2I5H4_HETSC</name>
<evidence type="ECO:0000313" key="9">
    <source>
        <dbReference type="EMBL" id="KAL3072435.1"/>
    </source>
</evidence>
<feature type="domain" description="Palmitoyltransferase DHHC" evidence="8">
    <location>
        <begin position="114"/>
        <end position="251"/>
    </location>
</feature>
<feature type="transmembrane region" description="Helical" evidence="7">
    <location>
        <begin position="41"/>
        <end position="64"/>
    </location>
</feature>
<comment type="domain">
    <text evidence="7">The DHHC domain is required for palmitoyltransferase activity.</text>
</comment>